<dbReference type="GO" id="GO:0030170">
    <property type="term" value="F:pyridoxal phosphate binding"/>
    <property type="evidence" value="ECO:0007669"/>
    <property type="project" value="InterPro"/>
</dbReference>
<dbReference type="InterPro" id="IPR050596">
    <property type="entry name" value="AspAT/PAT-like"/>
</dbReference>
<name>A0A7S4J4A0_9STRA</name>
<reference evidence="7" key="1">
    <citation type="submission" date="2021-01" db="EMBL/GenBank/DDBJ databases">
        <authorList>
            <person name="Corre E."/>
            <person name="Pelletier E."/>
            <person name="Niang G."/>
            <person name="Scheremetjew M."/>
            <person name="Finn R."/>
            <person name="Kale V."/>
            <person name="Holt S."/>
            <person name="Cochrane G."/>
            <person name="Meng A."/>
            <person name="Brown T."/>
            <person name="Cohen L."/>
        </authorList>
    </citation>
    <scope>NUCLEOTIDE SEQUENCE</scope>
    <source>
        <strain evidence="7">Isolate 1302-5</strain>
    </source>
</reference>
<evidence type="ECO:0000256" key="2">
    <source>
        <dbReference type="ARBA" id="ARBA00007441"/>
    </source>
</evidence>
<evidence type="ECO:0000256" key="4">
    <source>
        <dbReference type="ARBA" id="ARBA00022679"/>
    </source>
</evidence>
<evidence type="ECO:0000256" key="1">
    <source>
        <dbReference type="ARBA" id="ARBA00001933"/>
    </source>
</evidence>
<dbReference type="GO" id="GO:0008483">
    <property type="term" value="F:transaminase activity"/>
    <property type="evidence" value="ECO:0007669"/>
    <property type="project" value="UniProtKB-KW"/>
</dbReference>
<dbReference type="InterPro" id="IPR015424">
    <property type="entry name" value="PyrdxlP-dep_Trfase"/>
</dbReference>
<keyword evidence="3" id="KW-0032">Aminotransferase</keyword>
<evidence type="ECO:0000256" key="5">
    <source>
        <dbReference type="ARBA" id="ARBA00022898"/>
    </source>
</evidence>
<protein>
    <recommendedName>
        <fullName evidence="6">Aminotransferase class I/classII large domain-containing protein</fullName>
    </recommendedName>
</protein>
<evidence type="ECO:0000313" key="7">
    <source>
        <dbReference type="EMBL" id="CAE2250451.1"/>
    </source>
</evidence>
<dbReference type="Pfam" id="PF00155">
    <property type="entry name" value="Aminotran_1_2"/>
    <property type="match status" value="1"/>
</dbReference>
<organism evidence="7">
    <name type="scientific">Odontella aurita</name>
    <dbReference type="NCBI Taxonomy" id="265563"/>
    <lineage>
        <taxon>Eukaryota</taxon>
        <taxon>Sar</taxon>
        <taxon>Stramenopiles</taxon>
        <taxon>Ochrophyta</taxon>
        <taxon>Bacillariophyta</taxon>
        <taxon>Mediophyceae</taxon>
        <taxon>Biddulphiophycidae</taxon>
        <taxon>Eupodiscales</taxon>
        <taxon>Odontellaceae</taxon>
        <taxon>Odontella</taxon>
    </lineage>
</organism>
<evidence type="ECO:0000259" key="6">
    <source>
        <dbReference type="Pfam" id="PF00155"/>
    </source>
</evidence>
<dbReference type="InterPro" id="IPR015421">
    <property type="entry name" value="PyrdxlP-dep_Trfase_major"/>
</dbReference>
<keyword evidence="5" id="KW-0663">Pyridoxal phosphate</keyword>
<dbReference type="GO" id="GO:0006520">
    <property type="term" value="P:amino acid metabolic process"/>
    <property type="evidence" value="ECO:0007669"/>
    <property type="project" value="InterPro"/>
</dbReference>
<dbReference type="AlphaFoldDB" id="A0A7S4J4A0"/>
<dbReference type="PANTHER" id="PTHR46383">
    <property type="entry name" value="ASPARTATE AMINOTRANSFERASE"/>
    <property type="match status" value="1"/>
</dbReference>
<accession>A0A7S4J4A0</accession>
<evidence type="ECO:0000256" key="3">
    <source>
        <dbReference type="ARBA" id="ARBA00022576"/>
    </source>
</evidence>
<proteinExistence type="inferred from homology"/>
<comment type="similarity">
    <text evidence="2">Belongs to the class-I pyridoxal-phosphate-dependent aminotransferase family.</text>
</comment>
<gene>
    <name evidence="7" type="ORF">OAUR00152_LOCUS21048</name>
</gene>
<sequence length="165" mass="18240">MVIPESLVEPINCLQQNMFINAPTISQTAALRCWDDDTIAELEGHCTKYRTSRGIILDELASVAEIDETNIAPADGGFYVYVDLGERNVAPGLGSVAMCEALLEEEGVAFTPGNDFEDPAGTLGDRRFRISYAGGTETATRAMERFHRFWPAWVERVEAARVCDY</sequence>
<dbReference type="InterPro" id="IPR004839">
    <property type="entry name" value="Aminotransferase_I/II_large"/>
</dbReference>
<feature type="domain" description="Aminotransferase class I/classII large" evidence="6">
    <location>
        <begin position="8"/>
        <end position="142"/>
    </location>
</feature>
<dbReference type="PANTHER" id="PTHR46383:SF2">
    <property type="entry name" value="AMINOTRANSFERASE"/>
    <property type="match status" value="1"/>
</dbReference>
<dbReference type="EMBL" id="HBKQ01030986">
    <property type="protein sequence ID" value="CAE2250451.1"/>
    <property type="molecule type" value="Transcribed_RNA"/>
</dbReference>
<dbReference type="Gene3D" id="3.40.640.10">
    <property type="entry name" value="Type I PLP-dependent aspartate aminotransferase-like (Major domain)"/>
    <property type="match status" value="1"/>
</dbReference>
<keyword evidence="4" id="KW-0808">Transferase</keyword>
<comment type="cofactor">
    <cofactor evidence="1">
        <name>pyridoxal 5'-phosphate</name>
        <dbReference type="ChEBI" id="CHEBI:597326"/>
    </cofactor>
</comment>
<dbReference type="SUPFAM" id="SSF53383">
    <property type="entry name" value="PLP-dependent transferases"/>
    <property type="match status" value="1"/>
</dbReference>